<gene>
    <name evidence="2" type="ORF">GTW58_10005</name>
</gene>
<protein>
    <submittedName>
        <fullName evidence="2">Uncharacterized protein</fullName>
    </submittedName>
</protein>
<feature type="region of interest" description="Disordered" evidence="1">
    <location>
        <begin position="203"/>
        <end position="280"/>
    </location>
</feature>
<dbReference type="RefSeq" id="WP_119933339.1">
    <property type="nucleotide sequence ID" value="NZ_JAAVUN010000020.1"/>
</dbReference>
<evidence type="ECO:0000313" key="2">
    <source>
        <dbReference type="EMBL" id="NKE10257.1"/>
    </source>
</evidence>
<keyword evidence="3" id="KW-1185">Reference proteome</keyword>
<feature type="compositionally biased region" description="Basic and acidic residues" evidence="1">
    <location>
        <begin position="257"/>
        <end position="273"/>
    </location>
</feature>
<accession>A0A846TYH7</accession>
<comment type="caution">
    <text evidence="2">The sequence shown here is derived from an EMBL/GenBank/DDBJ whole genome shotgun (WGS) entry which is preliminary data.</text>
</comment>
<sequence>MSLFKSKAQKKANSQQNAVENRIVDAGDWIAKEIGAIAPALQKGAKSGAATLAGGVHNAGPYVQDGLGRAQDAAGKARKGAAPALAAVSAATDQAVSRVKNTDQAERASKAFHDGKDAASARYNAAAAQLAGKFANADTPEQLEAIVARLTGDKKAVAKAQKAAAKVAKDYAKQQKKAEKSGKGWLIFGLVVAGAVAGAAAFKASRPVQDPWKTPASTSPRVTASPVDPNTTVAAGSGVKVDDAKEASSPVDAAKSVAEDAKHTAQDIKEQIQGKDNNQA</sequence>
<name>A0A846TYH7_9MICC</name>
<dbReference type="EMBL" id="JAAVUN010000020">
    <property type="protein sequence ID" value="NKE10257.1"/>
    <property type="molecule type" value="Genomic_DNA"/>
</dbReference>
<dbReference type="Proteomes" id="UP000521379">
    <property type="component" value="Unassembled WGS sequence"/>
</dbReference>
<evidence type="ECO:0000256" key="1">
    <source>
        <dbReference type="SAM" id="MobiDB-lite"/>
    </source>
</evidence>
<evidence type="ECO:0000313" key="3">
    <source>
        <dbReference type="Proteomes" id="UP000521379"/>
    </source>
</evidence>
<feature type="compositionally biased region" description="Polar residues" evidence="1">
    <location>
        <begin position="215"/>
        <end position="234"/>
    </location>
</feature>
<dbReference type="AlphaFoldDB" id="A0A846TYH7"/>
<organism evidence="2 3">
    <name type="scientific">Kocuria subflava</name>
    <dbReference type="NCBI Taxonomy" id="1736139"/>
    <lineage>
        <taxon>Bacteria</taxon>
        <taxon>Bacillati</taxon>
        <taxon>Actinomycetota</taxon>
        <taxon>Actinomycetes</taxon>
        <taxon>Micrococcales</taxon>
        <taxon>Micrococcaceae</taxon>
        <taxon>Kocuria</taxon>
    </lineage>
</organism>
<reference evidence="2 3" key="1">
    <citation type="submission" date="2020-02" db="EMBL/GenBank/DDBJ databases">
        <authorList>
            <person name="Sun Q."/>
        </authorList>
    </citation>
    <scope>NUCLEOTIDE SEQUENCE [LARGE SCALE GENOMIC DNA]</scope>
    <source>
        <strain evidence="2 3">YIM 13062</strain>
    </source>
</reference>
<proteinExistence type="predicted"/>